<keyword evidence="3" id="KW-1185">Reference proteome</keyword>
<evidence type="ECO:0000313" key="2">
    <source>
        <dbReference type="EMBL" id="MBD7966650.1"/>
    </source>
</evidence>
<dbReference type="Pfam" id="PF13643">
    <property type="entry name" value="DUF4145"/>
    <property type="match status" value="1"/>
</dbReference>
<dbReference type="RefSeq" id="WP_191797376.1">
    <property type="nucleotide sequence ID" value="NZ_JACSQL010000001.1"/>
</dbReference>
<reference evidence="2 3" key="1">
    <citation type="submission" date="2020-08" db="EMBL/GenBank/DDBJ databases">
        <title>A Genomic Blueprint of the Chicken Gut Microbiome.</title>
        <authorList>
            <person name="Gilroy R."/>
            <person name="Ravi A."/>
            <person name="Getino M."/>
            <person name="Pursley I."/>
            <person name="Horton D.L."/>
            <person name="Alikhan N.-F."/>
            <person name="Baker D."/>
            <person name="Gharbi K."/>
            <person name="Hall N."/>
            <person name="Watson M."/>
            <person name="Adriaenssens E.M."/>
            <person name="Foster-Nyarko E."/>
            <person name="Jarju S."/>
            <person name="Secka A."/>
            <person name="Antonio M."/>
            <person name="Oren A."/>
            <person name="Chaudhuri R."/>
            <person name="La Ragione R.M."/>
            <person name="Hildebrand F."/>
            <person name="Pallen M.J."/>
        </authorList>
    </citation>
    <scope>NUCLEOTIDE SEQUENCE [LARGE SCALE GENOMIC DNA]</scope>
    <source>
        <strain evidence="2 3">Sa2BVA9</strain>
    </source>
</reference>
<gene>
    <name evidence="2" type="ORF">H9647_01090</name>
</gene>
<evidence type="ECO:0000259" key="1">
    <source>
        <dbReference type="Pfam" id="PF13643"/>
    </source>
</evidence>
<feature type="domain" description="DUF4145" evidence="1">
    <location>
        <begin position="99"/>
        <end position="180"/>
    </location>
</feature>
<name>A0ABR8ST25_9BACL</name>
<evidence type="ECO:0000313" key="3">
    <source>
        <dbReference type="Proteomes" id="UP000608071"/>
    </source>
</evidence>
<dbReference type="InterPro" id="IPR025285">
    <property type="entry name" value="DUF4145"/>
</dbReference>
<comment type="caution">
    <text evidence="2">The sequence shown here is derived from an EMBL/GenBank/DDBJ whole genome shotgun (WGS) entry which is preliminary data.</text>
</comment>
<dbReference type="Proteomes" id="UP000608071">
    <property type="component" value="Unassembled WGS sequence"/>
</dbReference>
<organism evidence="2 3">
    <name type="scientific">Paenibacillus gallinarum</name>
    <dbReference type="NCBI Taxonomy" id="2762232"/>
    <lineage>
        <taxon>Bacteria</taxon>
        <taxon>Bacillati</taxon>
        <taxon>Bacillota</taxon>
        <taxon>Bacilli</taxon>
        <taxon>Bacillales</taxon>
        <taxon>Paenibacillaceae</taxon>
        <taxon>Paenibacillus</taxon>
    </lineage>
</organism>
<protein>
    <submittedName>
        <fullName evidence="2">DUF4145 domain-containing protein</fullName>
    </submittedName>
</protein>
<sequence>MICPYCNIGIQVQFKNHTIIPYIWDDEDCDYGKGYELKNGLCPVCGELIIILTDGRIENNRDGIEIYEFGAEFIIYPVHKNIRDLPIEVQGIYRKDFLEACQVLEISPKASAAISRRLLQHLLREEFNIKRKNLVQEIEEFISKHDVPTYLKESVDAVRHIGNFAAHPQKSISTGEIIDVEHGEAEWLLEVLEALFDFSIVQPKRLDIRRNKLNKKLNEMGKPEMK</sequence>
<proteinExistence type="predicted"/>
<accession>A0ABR8ST25</accession>
<dbReference type="EMBL" id="JACSQL010000001">
    <property type="protein sequence ID" value="MBD7966650.1"/>
    <property type="molecule type" value="Genomic_DNA"/>
</dbReference>